<feature type="non-terminal residue" evidence="2">
    <location>
        <position position="73"/>
    </location>
</feature>
<reference evidence="2" key="1">
    <citation type="journal article" date="2013" name="BMC Genomics">
        <title>Unscrambling butterfly oogenesis.</title>
        <authorList>
            <person name="Carter J.M."/>
            <person name="Baker S.C."/>
            <person name="Pink R."/>
            <person name="Carter D.R."/>
            <person name="Collins A."/>
            <person name="Tomlin J."/>
            <person name="Gibbs M."/>
            <person name="Breuker C.J."/>
        </authorList>
    </citation>
    <scope>NUCLEOTIDE SEQUENCE</scope>
    <source>
        <tissue evidence="2">Ovary</tissue>
    </source>
</reference>
<protein>
    <submittedName>
        <fullName evidence="2">Uncharacterized protein</fullName>
    </submittedName>
</protein>
<name>S4PTR6_9NEOP</name>
<organism evidence="2">
    <name type="scientific">Pararge aegeria</name>
    <name type="common">speckled wood butterfly</name>
    <dbReference type="NCBI Taxonomy" id="116150"/>
    <lineage>
        <taxon>Eukaryota</taxon>
        <taxon>Metazoa</taxon>
        <taxon>Ecdysozoa</taxon>
        <taxon>Arthropoda</taxon>
        <taxon>Hexapoda</taxon>
        <taxon>Insecta</taxon>
        <taxon>Pterygota</taxon>
        <taxon>Neoptera</taxon>
        <taxon>Endopterygota</taxon>
        <taxon>Lepidoptera</taxon>
        <taxon>Glossata</taxon>
        <taxon>Ditrysia</taxon>
        <taxon>Papilionoidea</taxon>
        <taxon>Nymphalidae</taxon>
        <taxon>Satyrinae</taxon>
        <taxon>Satyrini</taxon>
        <taxon>Parargina</taxon>
        <taxon>Pararge</taxon>
    </lineage>
</organism>
<sequence length="73" mass="7871">MGEMAVDETKERKEGGADETASLASPADAQPPTPAHEEPNRLRTLLSKKTGPNAADANSNNRILKDLLKQEDE</sequence>
<evidence type="ECO:0000313" key="2">
    <source>
        <dbReference type="EMBL" id="JAA80987.1"/>
    </source>
</evidence>
<feature type="region of interest" description="Disordered" evidence="1">
    <location>
        <begin position="1"/>
        <end position="73"/>
    </location>
</feature>
<dbReference type="AlphaFoldDB" id="S4PTR6"/>
<feature type="compositionally biased region" description="Basic and acidic residues" evidence="1">
    <location>
        <begin position="7"/>
        <end position="16"/>
    </location>
</feature>
<dbReference type="EMBL" id="GAIX01011573">
    <property type="protein sequence ID" value="JAA80987.1"/>
    <property type="molecule type" value="Transcribed_RNA"/>
</dbReference>
<accession>S4PTR6</accession>
<evidence type="ECO:0000256" key="1">
    <source>
        <dbReference type="SAM" id="MobiDB-lite"/>
    </source>
</evidence>
<proteinExistence type="predicted"/>
<feature type="compositionally biased region" description="Basic and acidic residues" evidence="1">
    <location>
        <begin position="63"/>
        <end position="73"/>
    </location>
</feature>
<reference evidence="2" key="2">
    <citation type="submission" date="2013-05" db="EMBL/GenBank/DDBJ databases">
        <authorList>
            <person name="Carter J.-M."/>
            <person name="Baker S.C."/>
            <person name="Pink R."/>
            <person name="Carter D.R.F."/>
            <person name="Collins A."/>
            <person name="Tomlin J."/>
            <person name="Gibbs M."/>
            <person name="Breuker C.J."/>
        </authorList>
    </citation>
    <scope>NUCLEOTIDE SEQUENCE</scope>
    <source>
        <tissue evidence="2">Ovary</tissue>
    </source>
</reference>